<dbReference type="KEGG" id="trz:GWP43_13335"/>
<dbReference type="Proteomes" id="UP000464374">
    <property type="component" value="Chromosome"/>
</dbReference>
<dbReference type="InterPro" id="IPR010982">
    <property type="entry name" value="Lambda_DNA-bd_dom_sf"/>
</dbReference>
<sequence>MANRITKRMGCWIQYQLKLNGYTHETVAAKANRSVDIVSHFLNGRKGSAPTKKALCEVLGYADFNELLAAMPEDCKTEPHKGA</sequence>
<reference evidence="1" key="1">
    <citation type="submission" date="2020-01" db="EMBL/GenBank/DDBJ databases">
        <title>Complete genome sequence of a human oral phylogroup 1 Treponema sp. strain ATCC 700766, originally isolated from periodontitis dental plaque.</title>
        <authorList>
            <person name="Chan Y."/>
            <person name="Huo Y.-B."/>
            <person name="Yu X.-L."/>
            <person name="Zeng H."/>
            <person name="Leung W.-K."/>
            <person name="Watt R.M."/>
        </authorList>
    </citation>
    <scope>NUCLEOTIDE SEQUENCE [LARGE SCALE GENOMIC DNA]</scope>
    <source>
        <strain evidence="1">OMZ 804</strain>
    </source>
</reference>
<dbReference type="RefSeq" id="WP_162664547.1">
    <property type="nucleotide sequence ID" value="NZ_CP048020.1"/>
</dbReference>
<evidence type="ECO:0008006" key="2">
    <source>
        <dbReference type="Google" id="ProtNLM"/>
    </source>
</evidence>
<proteinExistence type="predicted"/>
<dbReference type="GO" id="GO:0003677">
    <property type="term" value="F:DNA binding"/>
    <property type="evidence" value="ECO:0007669"/>
    <property type="project" value="InterPro"/>
</dbReference>
<gene>
    <name evidence="1" type="ORF">GWP43_13335</name>
</gene>
<accession>A0A6P1Y5T4</accession>
<protein>
    <recommendedName>
        <fullName evidence="2">HTH cro/C1-type domain-containing protein</fullName>
    </recommendedName>
</protein>
<dbReference type="AlphaFoldDB" id="A0A6P1Y5T4"/>
<organism evidence="1">
    <name type="scientific">Treponema vincentii</name>
    <dbReference type="NCBI Taxonomy" id="69710"/>
    <lineage>
        <taxon>Bacteria</taxon>
        <taxon>Pseudomonadati</taxon>
        <taxon>Spirochaetota</taxon>
        <taxon>Spirochaetia</taxon>
        <taxon>Spirochaetales</taxon>
        <taxon>Treponemataceae</taxon>
        <taxon>Treponema</taxon>
    </lineage>
</organism>
<evidence type="ECO:0000313" key="1">
    <source>
        <dbReference type="EMBL" id="QHX44272.1"/>
    </source>
</evidence>
<name>A0A6P1Y5T4_9SPIR</name>
<dbReference type="EMBL" id="CP048020">
    <property type="protein sequence ID" value="QHX44272.1"/>
    <property type="molecule type" value="Genomic_DNA"/>
</dbReference>
<dbReference type="SUPFAM" id="SSF47413">
    <property type="entry name" value="lambda repressor-like DNA-binding domains"/>
    <property type="match status" value="1"/>
</dbReference>